<protein>
    <submittedName>
        <fullName evidence="2">Uncharacterized protein</fullName>
    </submittedName>
</protein>
<organism evidence="2 3">
    <name type="scientific">[Mycobacterium] burgundiense</name>
    <dbReference type="NCBI Taxonomy" id="3064286"/>
    <lineage>
        <taxon>Bacteria</taxon>
        <taxon>Bacillati</taxon>
        <taxon>Actinomycetota</taxon>
        <taxon>Actinomycetes</taxon>
        <taxon>Mycobacteriales</taxon>
        <taxon>Mycobacteriaceae</taxon>
        <taxon>Mycolicibacterium</taxon>
    </lineage>
</organism>
<sequence>MAMTFITNDWVHEVSAAANADDKFRAAPSRSPKETAAAKPPP</sequence>
<dbReference type="Proteomes" id="UP001190465">
    <property type="component" value="Chromosome"/>
</dbReference>
<evidence type="ECO:0000256" key="1">
    <source>
        <dbReference type="SAM" id="MobiDB-lite"/>
    </source>
</evidence>
<dbReference type="EMBL" id="OY726397">
    <property type="protein sequence ID" value="CAJ1511188.1"/>
    <property type="molecule type" value="Genomic_DNA"/>
</dbReference>
<accession>A0ABM9M7I4</accession>
<reference evidence="2 3" key="1">
    <citation type="submission" date="2023-08" db="EMBL/GenBank/DDBJ databases">
        <authorList>
            <person name="Folkvardsen B D."/>
            <person name="Norman A."/>
        </authorList>
    </citation>
    <scope>NUCLEOTIDE SEQUENCE [LARGE SCALE GENOMIC DNA]</scope>
    <source>
        <strain evidence="2 3">Mu0053</strain>
    </source>
</reference>
<evidence type="ECO:0000313" key="3">
    <source>
        <dbReference type="Proteomes" id="UP001190465"/>
    </source>
</evidence>
<keyword evidence="3" id="KW-1185">Reference proteome</keyword>
<gene>
    <name evidence="2" type="ORF">MU0053_005105</name>
</gene>
<proteinExistence type="predicted"/>
<dbReference type="RefSeq" id="WP_308480343.1">
    <property type="nucleotide sequence ID" value="NZ_OY726397.1"/>
</dbReference>
<evidence type="ECO:0000313" key="2">
    <source>
        <dbReference type="EMBL" id="CAJ1511188.1"/>
    </source>
</evidence>
<feature type="region of interest" description="Disordered" evidence="1">
    <location>
        <begin position="22"/>
        <end position="42"/>
    </location>
</feature>
<name>A0ABM9M7I4_9MYCO</name>